<keyword evidence="1" id="KW-1133">Transmembrane helix</keyword>
<evidence type="ECO:0000256" key="1">
    <source>
        <dbReference type="SAM" id="Phobius"/>
    </source>
</evidence>
<comment type="caution">
    <text evidence="2">The sequence shown here is derived from an EMBL/GenBank/DDBJ whole genome shotgun (WGS) entry which is preliminary data.</text>
</comment>
<proteinExistence type="predicted"/>
<dbReference type="AlphaFoldDB" id="A0AAV4EKF8"/>
<keyword evidence="3" id="KW-1185">Reference proteome</keyword>
<gene>
    <name evidence="2" type="ORF">ElyMa_005424800</name>
</gene>
<name>A0AAV4EKF8_9GAST</name>
<reference evidence="2 3" key="1">
    <citation type="journal article" date="2021" name="Elife">
        <title>Chloroplast acquisition without the gene transfer in kleptoplastic sea slugs, Plakobranchus ocellatus.</title>
        <authorList>
            <person name="Maeda T."/>
            <person name="Takahashi S."/>
            <person name="Yoshida T."/>
            <person name="Shimamura S."/>
            <person name="Takaki Y."/>
            <person name="Nagai Y."/>
            <person name="Toyoda A."/>
            <person name="Suzuki Y."/>
            <person name="Arimoto A."/>
            <person name="Ishii H."/>
            <person name="Satoh N."/>
            <person name="Nishiyama T."/>
            <person name="Hasebe M."/>
            <person name="Maruyama T."/>
            <person name="Minagawa J."/>
            <person name="Obokata J."/>
            <person name="Shigenobu S."/>
        </authorList>
    </citation>
    <scope>NUCLEOTIDE SEQUENCE [LARGE SCALE GENOMIC DNA]</scope>
</reference>
<keyword evidence="1" id="KW-0812">Transmembrane</keyword>
<dbReference type="Proteomes" id="UP000762676">
    <property type="component" value="Unassembled WGS sequence"/>
</dbReference>
<accession>A0AAV4EKF8</accession>
<protein>
    <submittedName>
        <fullName evidence="2">Uncharacterized protein</fullName>
    </submittedName>
</protein>
<keyword evidence="1" id="KW-0472">Membrane</keyword>
<sequence>MASVKECCILSQSNRLWSNHSLKDYGDDKTDNKSADNHTIHIDHRDTGQKDSLVFFIFVPFSLSTLFIFDSTKPDGVRLTIHQASGRTEANIEARRSELGANWPQKFTNHPSF</sequence>
<organism evidence="2 3">
    <name type="scientific">Elysia marginata</name>
    <dbReference type="NCBI Taxonomy" id="1093978"/>
    <lineage>
        <taxon>Eukaryota</taxon>
        <taxon>Metazoa</taxon>
        <taxon>Spiralia</taxon>
        <taxon>Lophotrochozoa</taxon>
        <taxon>Mollusca</taxon>
        <taxon>Gastropoda</taxon>
        <taxon>Heterobranchia</taxon>
        <taxon>Euthyneura</taxon>
        <taxon>Panpulmonata</taxon>
        <taxon>Sacoglossa</taxon>
        <taxon>Placobranchoidea</taxon>
        <taxon>Plakobranchidae</taxon>
        <taxon>Elysia</taxon>
    </lineage>
</organism>
<evidence type="ECO:0000313" key="2">
    <source>
        <dbReference type="EMBL" id="GFR61095.1"/>
    </source>
</evidence>
<feature type="transmembrane region" description="Helical" evidence="1">
    <location>
        <begin position="52"/>
        <end position="69"/>
    </location>
</feature>
<dbReference type="EMBL" id="BMAT01010806">
    <property type="protein sequence ID" value="GFR61095.1"/>
    <property type="molecule type" value="Genomic_DNA"/>
</dbReference>
<evidence type="ECO:0000313" key="3">
    <source>
        <dbReference type="Proteomes" id="UP000762676"/>
    </source>
</evidence>